<dbReference type="Gene3D" id="1.10.150.240">
    <property type="entry name" value="Putative phosphatase, domain 2"/>
    <property type="match status" value="1"/>
</dbReference>
<dbReference type="Proteomes" id="UP000887043">
    <property type="component" value="Unassembled WGS sequence"/>
</dbReference>
<accession>A0AA37HYT1</accession>
<dbReference type="PANTHER" id="PTHR43611:SF3">
    <property type="entry name" value="FLAVIN MONONUCLEOTIDE HYDROLASE 1, CHLOROPLATIC"/>
    <property type="match status" value="1"/>
</dbReference>
<dbReference type="InterPro" id="IPR023198">
    <property type="entry name" value="PGP-like_dom2"/>
</dbReference>
<protein>
    <recommendedName>
        <fullName evidence="3">Haloacid dehalogenase</fullName>
    </recommendedName>
</protein>
<evidence type="ECO:0000313" key="1">
    <source>
        <dbReference type="EMBL" id="GJG28818.1"/>
    </source>
</evidence>
<dbReference type="PANTHER" id="PTHR43611">
    <property type="entry name" value="ALPHA-D-GLUCOSE 1-PHOSPHATE PHOSPHATASE"/>
    <property type="match status" value="1"/>
</dbReference>
<dbReference type="InterPro" id="IPR006439">
    <property type="entry name" value="HAD-SF_hydro_IA"/>
</dbReference>
<proteinExistence type="predicted"/>
<dbReference type="SFLD" id="SFLDG01129">
    <property type="entry name" value="C1.5:_HAD__Beta-PGM__Phosphata"/>
    <property type="match status" value="1"/>
</dbReference>
<comment type="caution">
    <text evidence="1">The sequence shown here is derived from an EMBL/GenBank/DDBJ whole genome shotgun (WGS) entry which is preliminary data.</text>
</comment>
<dbReference type="Pfam" id="PF00702">
    <property type="entry name" value="Hydrolase"/>
    <property type="match status" value="1"/>
</dbReference>
<name>A0AA37HYT1_SEGBR</name>
<dbReference type="EMBL" id="BPTR01000001">
    <property type="protein sequence ID" value="GJG28818.1"/>
    <property type="molecule type" value="Genomic_DNA"/>
</dbReference>
<reference evidence="1" key="1">
    <citation type="submission" date="2021-08" db="EMBL/GenBank/DDBJ databases">
        <title>Prevotella lacticifex sp. nov., isolated from rumen of cow.</title>
        <authorList>
            <person name="Shinkai T."/>
            <person name="Ikeyama N."/>
            <person name="Kumagai M."/>
            <person name="Ohmori H."/>
            <person name="Sakamoto M."/>
            <person name="Ohkuma M."/>
            <person name="Mitsumori M."/>
        </authorList>
    </citation>
    <scope>NUCLEOTIDE SEQUENCE</scope>
    <source>
        <strain evidence="1">DSM 11371</strain>
    </source>
</reference>
<evidence type="ECO:0000313" key="2">
    <source>
        <dbReference type="Proteomes" id="UP000887043"/>
    </source>
</evidence>
<dbReference type="Gene3D" id="3.40.50.1000">
    <property type="entry name" value="HAD superfamily/HAD-like"/>
    <property type="match status" value="1"/>
</dbReference>
<evidence type="ECO:0008006" key="3">
    <source>
        <dbReference type="Google" id="ProtNLM"/>
    </source>
</evidence>
<gene>
    <name evidence="1" type="ORF">PRRU23_25180</name>
</gene>
<sequence length="203" mass="23823">MIKNIILDYGGVVVNVYNEMIKQAFRDLHVPIWKQLWYHRRIKRLMDEYINGIRPTDEVMQEMLALCGKRVSMAQLQGVVNILAGELPKERLLKIRKLRKKYKVFVLSNINETLWRTCVRQIEELGMHVEDCFDDVFLSYAMHVAKPDADIYRQMILSTGIQPEETLYLDDRVENVEAGRKMGLIAELVVSNQLEQNKAWKQL</sequence>
<organism evidence="1 2">
    <name type="scientific">Segatella bryantii</name>
    <name type="common">Prevotella bryantii</name>
    <dbReference type="NCBI Taxonomy" id="77095"/>
    <lineage>
        <taxon>Bacteria</taxon>
        <taxon>Pseudomonadati</taxon>
        <taxon>Bacteroidota</taxon>
        <taxon>Bacteroidia</taxon>
        <taxon>Bacteroidales</taxon>
        <taxon>Prevotellaceae</taxon>
        <taxon>Segatella</taxon>
    </lineage>
</organism>
<dbReference type="InterPro" id="IPR036412">
    <property type="entry name" value="HAD-like_sf"/>
</dbReference>
<dbReference type="AlphaFoldDB" id="A0AA37HYT1"/>
<dbReference type="NCBIfam" id="TIGR01509">
    <property type="entry name" value="HAD-SF-IA-v3"/>
    <property type="match status" value="1"/>
</dbReference>
<dbReference type="SFLD" id="SFLDS00003">
    <property type="entry name" value="Haloacid_Dehalogenase"/>
    <property type="match status" value="1"/>
</dbReference>
<dbReference type="RefSeq" id="WP_006281685.1">
    <property type="nucleotide sequence ID" value="NZ_BPTR01000001.1"/>
</dbReference>
<dbReference type="SUPFAM" id="SSF56784">
    <property type="entry name" value="HAD-like"/>
    <property type="match status" value="1"/>
</dbReference>
<dbReference type="InterPro" id="IPR023214">
    <property type="entry name" value="HAD_sf"/>
</dbReference>